<dbReference type="eggNOG" id="ENOG5033AHG">
    <property type="taxonomic scope" value="Bacteria"/>
</dbReference>
<name>A0A0A5HLQ0_9BACI</name>
<dbReference type="AlphaFoldDB" id="A0A0A5HLQ0"/>
<feature type="domain" description="DUF1659" evidence="1">
    <location>
        <begin position="4"/>
        <end position="71"/>
    </location>
</feature>
<keyword evidence="3" id="KW-1185">Reference proteome</keyword>
<reference evidence="2 3" key="1">
    <citation type="submission" date="2013-08" db="EMBL/GenBank/DDBJ databases">
        <authorList>
            <person name="Huang J."/>
            <person name="Wang G."/>
        </authorList>
    </citation>
    <scope>NUCLEOTIDE SEQUENCE [LARGE SCALE GENOMIC DNA]</scope>
    <source>
        <strain evidence="2 3">BH030004</strain>
    </source>
</reference>
<protein>
    <recommendedName>
        <fullName evidence="1">DUF1659 domain-containing protein</fullName>
    </recommendedName>
</protein>
<accession>A0A0A5HLQ0</accession>
<organism evidence="2 3">
    <name type="scientific">Pontibacillus marinus BH030004 = DSM 16465</name>
    <dbReference type="NCBI Taxonomy" id="1385511"/>
    <lineage>
        <taxon>Bacteria</taxon>
        <taxon>Bacillati</taxon>
        <taxon>Bacillota</taxon>
        <taxon>Bacilli</taxon>
        <taxon>Bacillales</taxon>
        <taxon>Bacillaceae</taxon>
        <taxon>Pontibacillus</taxon>
    </lineage>
</organism>
<dbReference type="EMBL" id="AVPF01000054">
    <property type="protein sequence ID" value="KGX84517.1"/>
    <property type="molecule type" value="Genomic_DNA"/>
</dbReference>
<evidence type="ECO:0000313" key="2">
    <source>
        <dbReference type="EMBL" id="KGX84517.1"/>
    </source>
</evidence>
<evidence type="ECO:0000313" key="3">
    <source>
        <dbReference type="Proteomes" id="UP000030403"/>
    </source>
</evidence>
<dbReference type="InterPro" id="IPR012454">
    <property type="entry name" value="DUF1659"/>
</dbReference>
<evidence type="ECO:0000259" key="1">
    <source>
        <dbReference type="Pfam" id="PF07872"/>
    </source>
</evidence>
<dbReference type="Proteomes" id="UP000030403">
    <property type="component" value="Unassembled WGS sequence"/>
</dbReference>
<gene>
    <name evidence="2" type="ORF">N783_17265</name>
</gene>
<dbReference type="OrthoDB" id="48766at2"/>
<proteinExistence type="predicted"/>
<dbReference type="Pfam" id="PF07872">
    <property type="entry name" value="DUF1659"/>
    <property type="match status" value="1"/>
</dbReference>
<dbReference type="RefSeq" id="WP_027447275.1">
    <property type="nucleotide sequence ID" value="NZ_AULJ01000056.1"/>
</dbReference>
<dbReference type="STRING" id="1385511.GCA_000425225_03753"/>
<comment type="caution">
    <text evidence="2">The sequence shown here is derived from an EMBL/GenBank/DDBJ whole genome shotgun (WGS) entry which is preliminary data.</text>
</comment>
<sequence>MALATMTDSRLQLIFEDGLDEEGKPLFSNKNFNNVKTSSTTDQLYAVTMALVPLQQLQLSGIERDDTSVVTSGTSV</sequence>